<keyword evidence="4" id="KW-0285">Flavoprotein</keyword>
<dbReference type="Gene3D" id="3.40.462.10">
    <property type="entry name" value="FAD-linked oxidases, C-terminal domain"/>
    <property type="match status" value="1"/>
</dbReference>
<evidence type="ECO:0000256" key="4">
    <source>
        <dbReference type="ARBA" id="ARBA00022630"/>
    </source>
</evidence>
<dbReference type="Pfam" id="PF09265">
    <property type="entry name" value="Cytokin-bind"/>
    <property type="match status" value="1"/>
</dbReference>
<evidence type="ECO:0000256" key="8">
    <source>
        <dbReference type="ARBA" id="ARBA00023180"/>
    </source>
</evidence>
<organism evidence="12">
    <name type="scientific">Anthurium amnicola</name>
    <dbReference type="NCBI Taxonomy" id="1678845"/>
    <lineage>
        <taxon>Eukaryota</taxon>
        <taxon>Viridiplantae</taxon>
        <taxon>Streptophyta</taxon>
        <taxon>Embryophyta</taxon>
        <taxon>Tracheophyta</taxon>
        <taxon>Spermatophyta</taxon>
        <taxon>Magnoliopsida</taxon>
        <taxon>Liliopsida</taxon>
        <taxon>Araceae</taxon>
        <taxon>Pothoideae</taxon>
        <taxon>Potheae</taxon>
        <taxon>Anthurium</taxon>
    </lineage>
</organism>
<evidence type="ECO:0000313" key="12">
    <source>
        <dbReference type="EMBL" id="JAT53519.1"/>
    </source>
</evidence>
<dbReference type="InterPro" id="IPR016170">
    <property type="entry name" value="Cytok_DH_C_sf"/>
</dbReference>
<dbReference type="Pfam" id="PF01565">
    <property type="entry name" value="FAD_binding_4"/>
    <property type="match status" value="1"/>
</dbReference>
<keyword evidence="5" id="KW-0732">Signal</keyword>
<reference evidence="12" key="1">
    <citation type="submission" date="2015-07" db="EMBL/GenBank/DDBJ databases">
        <title>Transcriptome Assembly of Anthurium amnicola.</title>
        <authorList>
            <person name="Suzuki J."/>
        </authorList>
    </citation>
    <scope>NUCLEOTIDE SEQUENCE</scope>
</reference>
<evidence type="ECO:0000256" key="7">
    <source>
        <dbReference type="ARBA" id="ARBA00023002"/>
    </source>
</evidence>
<proteinExistence type="inferred from homology"/>
<evidence type="ECO:0000256" key="10">
    <source>
        <dbReference type="SAM" id="Phobius"/>
    </source>
</evidence>
<keyword evidence="10" id="KW-0812">Transmembrane</keyword>
<name>A0A1D1YFU6_9ARAE</name>
<dbReference type="GO" id="GO:0071949">
    <property type="term" value="F:FAD binding"/>
    <property type="evidence" value="ECO:0007669"/>
    <property type="project" value="InterPro"/>
</dbReference>
<comment type="cofactor">
    <cofactor evidence="1">
        <name>FAD</name>
        <dbReference type="ChEBI" id="CHEBI:57692"/>
    </cofactor>
</comment>
<dbReference type="FunFam" id="3.30.465.10:FF:000021">
    <property type="entry name" value="Cytokinin dehydrogenase 1"/>
    <property type="match status" value="1"/>
</dbReference>
<feature type="transmembrane region" description="Helical" evidence="10">
    <location>
        <begin position="12"/>
        <end position="31"/>
    </location>
</feature>
<dbReference type="InterPro" id="IPR015345">
    <property type="entry name" value="Cytokinin_DH_FAD/cytokin-bd"/>
</dbReference>
<dbReference type="EMBL" id="GDJX01014417">
    <property type="protein sequence ID" value="JAT53519.1"/>
    <property type="molecule type" value="Transcribed_RNA"/>
</dbReference>
<protein>
    <recommendedName>
        <fullName evidence="3">cytokinin dehydrogenase</fullName>
        <ecNumber evidence="3">1.5.99.12</ecNumber>
    </recommendedName>
</protein>
<dbReference type="InterPro" id="IPR036318">
    <property type="entry name" value="FAD-bd_PCMH-like_sf"/>
</dbReference>
<dbReference type="PROSITE" id="PS51387">
    <property type="entry name" value="FAD_PCMH"/>
    <property type="match status" value="1"/>
</dbReference>
<accession>A0A1D1YFU6</accession>
<dbReference type="GO" id="GO:0019139">
    <property type="term" value="F:cytokinin dehydrogenase activity"/>
    <property type="evidence" value="ECO:0007669"/>
    <property type="project" value="UniProtKB-EC"/>
</dbReference>
<keyword evidence="10" id="KW-1133">Transmembrane helix</keyword>
<evidence type="ECO:0000259" key="11">
    <source>
        <dbReference type="PROSITE" id="PS51387"/>
    </source>
</evidence>
<comment type="catalytic activity">
    <reaction evidence="9">
        <text>N(6)-dimethylallyladenine + A + H2O = 3-methyl-2-butenal + adenine + AH2</text>
        <dbReference type="Rhea" id="RHEA:13625"/>
        <dbReference type="ChEBI" id="CHEBI:13193"/>
        <dbReference type="ChEBI" id="CHEBI:15377"/>
        <dbReference type="ChEBI" id="CHEBI:15825"/>
        <dbReference type="ChEBI" id="CHEBI:16708"/>
        <dbReference type="ChEBI" id="CHEBI:17499"/>
        <dbReference type="ChEBI" id="CHEBI:17660"/>
        <dbReference type="EC" id="1.5.99.12"/>
    </reaction>
</comment>
<dbReference type="EC" id="1.5.99.12" evidence="3"/>
<feature type="domain" description="FAD-binding PCMH-type" evidence="11">
    <location>
        <begin position="71"/>
        <end position="267"/>
    </location>
</feature>
<dbReference type="Gene3D" id="3.30.43.10">
    <property type="entry name" value="Uridine Diphospho-n-acetylenolpyruvylglucosamine Reductase, domain 2"/>
    <property type="match status" value="1"/>
</dbReference>
<evidence type="ECO:0000256" key="1">
    <source>
        <dbReference type="ARBA" id="ARBA00001974"/>
    </source>
</evidence>
<evidence type="ECO:0000256" key="9">
    <source>
        <dbReference type="ARBA" id="ARBA00048224"/>
    </source>
</evidence>
<keyword evidence="10" id="KW-0472">Membrane</keyword>
<dbReference type="SUPFAM" id="SSF56176">
    <property type="entry name" value="FAD-binding/transporter-associated domain-like"/>
    <property type="match status" value="1"/>
</dbReference>
<dbReference type="GO" id="GO:0009690">
    <property type="term" value="P:cytokinin metabolic process"/>
    <property type="evidence" value="ECO:0007669"/>
    <property type="project" value="InterPro"/>
</dbReference>
<sequence length="555" mass="61147">MFTLGSRRSGGTTSFLVAIMVLVGSLISVIGQEKPWPIILPHELSSHDVATRIRVDPATIAAVSTDFGRLTRAAPAAVFCPSSDRDIAALVRFAYVDLPLRLAVAPRGNGHSVWGQASARNGIVIDMRSLSSSSSGAATDGDEGGALPVSGTPRISVSGAGGYVDAGGEQLWVEVLNETLKRGVAPRSWTDYLYLTVGGTLSNAGVSGQAFHHGPQISNVYELDVVTGKGDMVTCSREVNPDLFYGVLGGLGQFGVITRARIALEPAPQRVRWVRLFYTDFTAFTEDQELLISLDRGGRDPGSKKGFDYVEGSVYMDRSPISNWRSSFFLEVDSRRIASLAAQHGIVYCIEGSMYYGGLASAPTVEQDVDLLLEDLSFVPGFVFTNDVSYVNFLDRVHQGELAMREKGLWGVPHPWLNVFIPKSRILDFDAGVFRGIIKHNHTMGPILIYPLQKDKWDDRMSSVIPDEDVFYTVSLLWSATDDGWEQVVNLNAQVLRYCDQTGIRAKQYLPHYNTRSDWMKHFGHKWDTFLERKRKYDPRALLSPGQGIFTSPLV</sequence>
<keyword evidence="8" id="KW-0325">Glycoprotein</keyword>
<evidence type="ECO:0000256" key="5">
    <source>
        <dbReference type="ARBA" id="ARBA00022729"/>
    </source>
</evidence>
<dbReference type="InterPro" id="IPR006094">
    <property type="entry name" value="Oxid_FAD_bind_N"/>
</dbReference>
<comment type="similarity">
    <text evidence="2">Belongs to the oxygen-dependent FAD-linked oxidoreductase family.</text>
</comment>
<dbReference type="InterPro" id="IPR016169">
    <property type="entry name" value="FAD-bd_PCMH_sub2"/>
</dbReference>
<dbReference type="PANTHER" id="PTHR13878">
    <property type="entry name" value="GULONOLACTONE OXIDASE"/>
    <property type="match status" value="1"/>
</dbReference>
<keyword evidence="7" id="KW-0560">Oxidoreductase</keyword>
<dbReference type="InterPro" id="IPR016167">
    <property type="entry name" value="FAD-bd_PCMH_sub1"/>
</dbReference>
<dbReference type="InterPro" id="IPR016164">
    <property type="entry name" value="FAD-linked_Oxase-like_C"/>
</dbReference>
<dbReference type="Gene3D" id="3.30.465.10">
    <property type="match status" value="1"/>
</dbReference>
<dbReference type="InterPro" id="IPR016166">
    <property type="entry name" value="FAD-bd_PCMH"/>
</dbReference>
<keyword evidence="6" id="KW-0274">FAD</keyword>
<dbReference type="AlphaFoldDB" id="A0A1D1YFU6"/>
<evidence type="ECO:0000256" key="6">
    <source>
        <dbReference type="ARBA" id="ARBA00022827"/>
    </source>
</evidence>
<dbReference type="InterPro" id="IPR050432">
    <property type="entry name" value="FAD-linked_Oxidoreductases_BP"/>
</dbReference>
<dbReference type="SUPFAM" id="SSF55103">
    <property type="entry name" value="FAD-linked oxidases, C-terminal domain"/>
    <property type="match status" value="1"/>
</dbReference>
<gene>
    <name evidence="12" type="primary">CKX6_0</name>
    <name evidence="12" type="ORF">g.55929</name>
</gene>
<dbReference type="PANTHER" id="PTHR13878:SF127">
    <property type="entry name" value="CYTOKININ DEHYDROGENASE 3"/>
    <property type="match status" value="1"/>
</dbReference>
<evidence type="ECO:0000256" key="2">
    <source>
        <dbReference type="ARBA" id="ARBA00005466"/>
    </source>
</evidence>
<evidence type="ECO:0000256" key="3">
    <source>
        <dbReference type="ARBA" id="ARBA00011928"/>
    </source>
</evidence>